<dbReference type="Pfam" id="PF03004">
    <property type="entry name" value="Transposase_24"/>
    <property type="match status" value="2"/>
</dbReference>
<comment type="caution">
    <text evidence="3">The sequence shown here is derived from an EMBL/GenBank/DDBJ whole genome shotgun (WGS) entry which is preliminary data.</text>
</comment>
<dbReference type="PANTHER" id="PTHR33144:SF52">
    <property type="match status" value="1"/>
</dbReference>
<sequence>MDEQRTSEQDLWTLMTGKTSAVVGSIIKQSEFSEFWRILHLIWTPNVDGRTHSTECPFTRAQCMLLLGQQTQIDFSLYMFELIMDEAWGIKEYSLPYGVFLTQFLISRGVVIAASDTRKESSGGRKGGITAFDISVRGTYGDGAPAVPPPWVAQLFADLDNRVSTTVKATLQPVERQMQSLEEQLKELRTAFDGECTMTMLRNKSVVAHMADVSEQLEEIKKTLDDFKTEADPQRIPGDIPDDVATFRDADHFDLDYTRHEDVRTVVETMMTARRTHRNRMHAYFKKFPSKEAALLKPHPDTTEEQWKELCDLFTSEAFMKRSEQNKKNRSKLTVNHAAGSRSFQRTRACMKNQESGNINPAELYKKNYTNKDGIWTSEGAREIYEERMKREQERMRVEHEERMQQEQERMRKEQERLRAEISKELEKKMSSVMEKKMSDMSKRLFSQFGGSKRGDESEIEENTEESGDEDSFESDSDSTEDEASGDNDHFDLDYTRHEDVRTVVETMMTARRTHRNRMHAYFKKFPSKEAALLKPHPDTTEEQWKELCDLFTSEAFMKRSEQNKKNRSKLTVNHAAGSRSFQRTRACMKNQESGNINPAELYKKNYTNKDGIWTSEGAREIYERMDAFQRQCDLEGKTYTEIEHQLAKARDEIEAMRAAREKDLQEFAKKQAEMEATTADMSRVEHIRLEQEERMKREQERMRVEHEERMQLEQERMRKEQERLRAKYRRNWRRKCPL</sequence>
<dbReference type="OrthoDB" id="1921870at2759"/>
<name>A0A6A1VB47_9ROSI</name>
<feature type="compositionally biased region" description="Acidic residues" evidence="2">
    <location>
        <begin position="458"/>
        <end position="486"/>
    </location>
</feature>
<feature type="coiled-coil region" evidence="1">
    <location>
        <begin position="171"/>
        <end position="230"/>
    </location>
</feature>
<keyword evidence="4" id="KW-1185">Reference proteome</keyword>
<dbReference type="EMBL" id="RXIC02000024">
    <property type="protein sequence ID" value="KAB1210014.1"/>
    <property type="molecule type" value="Genomic_DNA"/>
</dbReference>
<protein>
    <submittedName>
        <fullName evidence="3">Uncharacterized protein</fullName>
    </submittedName>
</protein>
<evidence type="ECO:0000313" key="3">
    <source>
        <dbReference type="EMBL" id="KAB1210014.1"/>
    </source>
</evidence>
<feature type="region of interest" description="Disordered" evidence="2">
    <location>
        <begin position="447"/>
        <end position="494"/>
    </location>
</feature>
<reference evidence="3 4" key="1">
    <citation type="journal article" date="2019" name="Plant Biotechnol. J.">
        <title>The red bayberry genome and genetic basis of sex determination.</title>
        <authorList>
            <person name="Jia H.M."/>
            <person name="Jia H.J."/>
            <person name="Cai Q.L."/>
            <person name="Wang Y."/>
            <person name="Zhao H.B."/>
            <person name="Yang W.F."/>
            <person name="Wang G.Y."/>
            <person name="Li Y.H."/>
            <person name="Zhan D.L."/>
            <person name="Shen Y.T."/>
            <person name="Niu Q.F."/>
            <person name="Chang L."/>
            <person name="Qiu J."/>
            <person name="Zhao L."/>
            <person name="Xie H.B."/>
            <person name="Fu W.Y."/>
            <person name="Jin J."/>
            <person name="Li X.W."/>
            <person name="Jiao Y."/>
            <person name="Zhou C.C."/>
            <person name="Tu T."/>
            <person name="Chai C.Y."/>
            <person name="Gao J.L."/>
            <person name="Fan L.J."/>
            <person name="van de Weg E."/>
            <person name="Wang J.Y."/>
            <person name="Gao Z.S."/>
        </authorList>
    </citation>
    <scope>NUCLEOTIDE SEQUENCE [LARGE SCALE GENOMIC DNA]</scope>
    <source>
        <tissue evidence="3">Leaves</tissue>
    </source>
</reference>
<evidence type="ECO:0000256" key="1">
    <source>
        <dbReference type="SAM" id="Coils"/>
    </source>
</evidence>
<proteinExistence type="predicted"/>
<dbReference type="PANTHER" id="PTHR33144">
    <property type="entry name" value="OS10G0409366 PROTEIN-RELATED"/>
    <property type="match status" value="1"/>
</dbReference>
<feature type="region of interest" description="Disordered" evidence="2">
    <location>
        <begin position="395"/>
        <end position="417"/>
    </location>
</feature>
<feature type="region of interest" description="Disordered" evidence="2">
    <location>
        <begin position="695"/>
        <end position="718"/>
    </location>
</feature>
<accession>A0A6A1VB47</accession>
<gene>
    <name evidence="3" type="ORF">CJ030_MR6G023563</name>
</gene>
<keyword evidence="1" id="KW-0175">Coiled coil</keyword>
<evidence type="ECO:0000256" key="2">
    <source>
        <dbReference type="SAM" id="MobiDB-lite"/>
    </source>
</evidence>
<evidence type="ECO:0000313" key="4">
    <source>
        <dbReference type="Proteomes" id="UP000516437"/>
    </source>
</evidence>
<dbReference type="InterPro" id="IPR004252">
    <property type="entry name" value="Probable_transposase_24"/>
</dbReference>
<dbReference type="AlphaFoldDB" id="A0A6A1VB47"/>
<dbReference type="Proteomes" id="UP000516437">
    <property type="component" value="Chromosome 6"/>
</dbReference>
<organism evidence="3 4">
    <name type="scientific">Morella rubra</name>
    <name type="common">Chinese bayberry</name>
    <dbReference type="NCBI Taxonomy" id="262757"/>
    <lineage>
        <taxon>Eukaryota</taxon>
        <taxon>Viridiplantae</taxon>
        <taxon>Streptophyta</taxon>
        <taxon>Embryophyta</taxon>
        <taxon>Tracheophyta</taxon>
        <taxon>Spermatophyta</taxon>
        <taxon>Magnoliopsida</taxon>
        <taxon>eudicotyledons</taxon>
        <taxon>Gunneridae</taxon>
        <taxon>Pentapetalae</taxon>
        <taxon>rosids</taxon>
        <taxon>fabids</taxon>
        <taxon>Fagales</taxon>
        <taxon>Myricaceae</taxon>
        <taxon>Morella</taxon>
    </lineage>
</organism>